<evidence type="ECO:0000259" key="1">
    <source>
        <dbReference type="SMART" id="SM01078"/>
    </source>
</evidence>
<comment type="caution">
    <text evidence="2">The sequence shown here is derived from an EMBL/GenBank/DDBJ whole genome shotgun (WGS) entry which is preliminary data.</text>
</comment>
<dbReference type="SMART" id="SM01078">
    <property type="entry name" value="CGGC"/>
    <property type="match status" value="1"/>
</dbReference>
<dbReference type="RefSeq" id="WP_152946704.1">
    <property type="nucleotide sequence ID" value="NZ_WHYR01000023.1"/>
</dbReference>
<sequence>MARIGIITCSNCTQDLDCASVVCLADMRKRKGFFQDYPADEKLELVGIINCAGCPTVNAPAKILRRVRSIAEFRVDAIHFSFCMTAVCPFIERYVSVIQGAYPNIRLVMGTHTPRDPRNFQEEVRDLLCAGRTTMADLIKGRPVNKHLPAE</sequence>
<keyword evidence="3" id="KW-1185">Reference proteome</keyword>
<evidence type="ECO:0000313" key="3">
    <source>
        <dbReference type="Proteomes" id="UP000441717"/>
    </source>
</evidence>
<dbReference type="AlphaFoldDB" id="A0A6N7IRH2"/>
<dbReference type="OrthoDB" id="9792960at2"/>
<dbReference type="EMBL" id="WHYR01000023">
    <property type="protein sequence ID" value="MQL52511.1"/>
    <property type="molecule type" value="Genomic_DNA"/>
</dbReference>
<dbReference type="Proteomes" id="UP000441717">
    <property type="component" value="Unassembled WGS sequence"/>
</dbReference>
<accession>A0A6N7IRH2</accession>
<protein>
    <submittedName>
        <fullName evidence="2">CGGC domain-containing protein</fullName>
    </submittedName>
</protein>
<dbReference type="Pfam" id="PF08821">
    <property type="entry name" value="CGGC"/>
    <property type="match status" value="1"/>
</dbReference>
<gene>
    <name evidence="2" type="ORF">GFC01_09605</name>
</gene>
<organism evidence="2 3">
    <name type="scientific">Desulfofundulus thermobenzoicus</name>
    <dbReference type="NCBI Taxonomy" id="29376"/>
    <lineage>
        <taxon>Bacteria</taxon>
        <taxon>Bacillati</taxon>
        <taxon>Bacillota</taxon>
        <taxon>Clostridia</taxon>
        <taxon>Eubacteriales</taxon>
        <taxon>Peptococcaceae</taxon>
        <taxon>Desulfofundulus</taxon>
    </lineage>
</organism>
<evidence type="ECO:0000313" key="2">
    <source>
        <dbReference type="EMBL" id="MQL52511.1"/>
    </source>
</evidence>
<proteinExistence type="predicted"/>
<feature type="domain" description="CGGC" evidence="1">
    <location>
        <begin position="3"/>
        <end position="112"/>
    </location>
</feature>
<name>A0A6N7IRH2_9FIRM</name>
<dbReference type="InterPro" id="IPR014925">
    <property type="entry name" value="CGGC_dom"/>
</dbReference>
<reference evidence="2 3" key="1">
    <citation type="submission" date="2019-10" db="EMBL/GenBank/DDBJ databases">
        <title>Comparative genomics of sulfur disproportionating microorganisms.</title>
        <authorList>
            <person name="Ward L.M."/>
            <person name="Bertran E."/>
            <person name="Johnston D."/>
        </authorList>
    </citation>
    <scope>NUCLEOTIDE SEQUENCE [LARGE SCALE GENOMIC DNA]</scope>
    <source>
        <strain evidence="2 3">DSM 14055</strain>
    </source>
</reference>